<dbReference type="Pfam" id="PF00072">
    <property type="entry name" value="Response_reg"/>
    <property type="match status" value="1"/>
</dbReference>
<accession>Q47FF4</accession>
<feature type="domain" description="Response regulatory" evidence="3">
    <location>
        <begin position="13"/>
        <end position="129"/>
    </location>
</feature>
<sequence>MPTINTSDQSGRRALVVDDNPLMRVLLSSMLMHRGYQVSEQNCAEAALTKLKEEQFDLVMLDIMMFEMSGIELCQIIREELGLVDLPVVAYTAHGDLVNVAHMRMAGFTDFLFKPVEARKLDSVLQEIAV</sequence>
<dbReference type="InterPro" id="IPR050595">
    <property type="entry name" value="Bact_response_regulator"/>
</dbReference>
<dbReference type="InterPro" id="IPR001789">
    <property type="entry name" value="Sig_transdc_resp-reg_receiver"/>
</dbReference>
<evidence type="ECO:0000259" key="3">
    <source>
        <dbReference type="PROSITE" id="PS50110"/>
    </source>
</evidence>
<dbReference type="CDD" id="cd17546">
    <property type="entry name" value="REC_hyHK_CKI1_RcsC-like"/>
    <property type="match status" value="1"/>
</dbReference>
<gene>
    <name evidence="4" type="ordered locus">Daro_1680</name>
</gene>
<dbReference type="SMART" id="SM00448">
    <property type="entry name" value="REC"/>
    <property type="match status" value="1"/>
</dbReference>
<feature type="modified residue" description="4-aspartylphosphate" evidence="2">
    <location>
        <position position="62"/>
    </location>
</feature>
<protein>
    <submittedName>
        <fullName evidence="4">Response regulator receiver</fullName>
    </submittedName>
</protein>
<dbReference type="GO" id="GO:0000160">
    <property type="term" value="P:phosphorelay signal transduction system"/>
    <property type="evidence" value="ECO:0007669"/>
    <property type="project" value="InterPro"/>
</dbReference>
<dbReference type="STRING" id="159087.Daro_1680"/>
<dbReference type="PANTHER" id="PTHR44591:SF3">
    <property type="entry name" value="RESPONSE REGULATORY DOMAIN-CONTAINING PROTEIN"/>
    <property type="match status" value="1"/>
</dbReference>
<dbReference type="PROSITE" id="PS50110">
    <property type="entry name" value="RESPONSE_REGULATORY"/>
    <property type="match status" value="1"/>
</dbReference>
<reference evidence="4" key="1">
    <citation type="submission" date="2005-08" db="EMBL/GenBank/DDBJ databases">
        <title>Complete sequence of Dechloromonas aromatica RCB.</title>
        <authorList>
            <person name="Salinero K.K."/>
            <person name="Copeland A."/>
            <person name="Lucas S."/>
            <person name="Lapidus A."/>
            <person name="Barry K."/>
            <person name="Detter J.C."/>
            <person name="Glavina T."/>
            <person name="Hammon N."/>
            <person name="Israni S."/>
            <person name="Pitluck S."/>
            <person name="Di Bartolo G."/>
            <person name="Trong S."/>
            <person name="Schmutz J."/>
            <person name="Larimer F."/>
            <person name="Land M."/>
            <person name="Ivanova N."/>
            <person name="Richardson P."/>
        </authorList>
    </citation>
    <scope>NUCLEOTIDE SEQUENCE</scope>
    <source>
        <strain evidence="4">RCB</strain>
    </source>
</reference>
<dbReference type="InterPro" id="IPR011006">
    <property type="entry name" value="CheY-like_superfamily"/>
</dbReference>
<dbReference type="Gene3D" id="3.40.50.2300">
    <property type="match status" value="1"/>
</dbReference>
<dbReference type="SUPFAM" id="SSF52172">
    <property type="entry name" value="CheY-like"/>
    <property type="match status" value="1"/>
</dbReference>
<dbReference type="AlphaFoldDB" id="Q47FF4"/>
<dbReference type="EMBL" id="CP000089">
    <property type="protein sequence ID" value="AAZ46427.1"/>
    <property type="molecule type" value="Genomic_DNA"/>
</dbReference>
<evidence type="ECO:0000256" key="1">
    <source>
        <dbReference type="ARBA" id="ARBA00022553"/>
    </source>
</evidence>
<keyword evidence="1 2" id="KW-0597">Phosphoprotein</keyword>
<dbReference type="eggNOG" id="COG0745">
    <property type="taxonomic scope" value="Bacteria"/>
</dbReference>
<evidence type="ECO:0000256" key="2">
    <source>
        <dbReference type="PROSITE-ProRule" id="PRU00169"/>
    </source>
</evidence>
<dbReference type="OrthoDB" id="9179585at2"/>
<organism evidence="4">
    <name type="scientific">Dechloromonas aromatica (strain RCB)</name>
    <dbReference type="NCBI Taxonomy" id="159087"/>
    <lineage>
        <taxon>Bacteria</taxon>
        <taxon>Pseudomonadati</taxon>
        <taxon>Pseudomonadota</taxon>
        <taxon>Betaproteobacteria</taxon>
        <taxon>Rhodocyclales</taxon>
        <taxon>Azonexaceae</taxon>
        <taxon>Dechloromonas</taxon>
    </lineage>
</organism>
<proteinExistence type="predicted"/>
<name>Q47FF4_DECAR</name>
<dbReference type="HOGENOM" id="CLU_000445_69_17_4"/>
<dbReference type="PANTHER" id="PTHR44591">
    <property type="entry name" value="STRESS RESPONSE REGULATOR PROTEIN 1"/>
    <property type="match status" value="1"/>
</dbReference>
<dbReference type="KEGG" id="dar:Daro_1680"/>
<evidence type="ECO:0000313" key="4">
    <source>
        <dbReference type="EMBL" id="AAZ46427.1"/>
    </source>
</evidence>